<evidence type="ECO:0000313" key="3">
    <source>
        <dbReference type="EMBL" id="VVP71453.1"/>
    </source>
</evidence>
<reference evidence="3 4" key="1">
    <citation type="submission" date="2019-09" db="EMBL/GenBank/DDBJ databases">
        <authorList>
            <person name="Chandra G."/>
            <person name="Truman W A."/>
        </authorList>
    </citation>
    <scope>NUCLEOTIDE SEQUENCE [LARGE SCALE GENOMIC DNA]</scope>
    <source>
        <strain evidence="3">PS922</strain>
    </source>
</reference>
<dbReference type="Proteomes" id="UP000325565">
    <property type="component" value="Unassembled WGS sequence"/>
</dbReference>
<dbReference type="PANTHER" id="PTHR43563">
    <property type="entry name" value="AMINE OXIDASE"/>
    <property type="match status" value="1"/>
</dbReference>
<accession>A0A5E7RKE5</accession>
<dbReference type="GO" id="GO:0016491">
    <property type="term" value="F:oxidoreductase activity"/>
    <property type="evidence" value="ECO:0007669"/>
    <property type="project" value="InterPro"/>
</dbReference>
<evidence type="ECO:0000259" key="2">
    <source>
        <dbReference type="Pfam" id="PF01593"/>
    </source>
</evidence>
<dbReference type="EMBL" id="CABVJB010000001">
    <property type="protein sequence ID" value="VVP71453.1"/>
    <property type="molecule type" value="Genomic_DNA"/>
</dbReference>
<dbReference type="InterPro" id="IPR002937">
    <property type="entry name" value="Amino_oxidase"/>
</dbReference>
<comment type="similarity">
    <text evidence="1">Belongs to the flavin monoamine oxidase family.</text>
</comment>
<sequence length="385" mass="41464">MNQARIAIIGGGISGLYAAYLLQSQGISDYVLLEARERLGGRVLSVGLASTGEALPDQTNRFDLGPSWFWPDYQPQLDNLVAGLGLERFAQPTQGDMLIERVGVSPARTTGYFSSPASVRLLGGMTALVDALAAGVNPDNVRIGQTVRRIHASEHHLQAECESLDGMRESWAVEKVLLAAPPRLLAQDIEFIPALPTSVAQQWRNTSTWMAPHAKYVAVFESAFWSKTGLSGQARSAVGPMVEIHDASSPSGHAALFGFIGIPAPTRKAMPQEHLQAMCRAQLVRLFGPEAGMPVAEFLKDWAQDPLTSVAQDLLDGGQHSISLGASVDSSLWAGRLIGIGSEWSPQFPGYIAGAIEAAALGVRLMLEKKRLPPRRTRPSQTDRI</sequence>
<dbReference type="RefSeq" id="WP_154862860.1">
    <property type="nucleotide sequence ID" value="NZ_CABVJB010000001.1"/>
</dbReference>
<dbReference type="SUPFAM" id="SSF51905">
    <property type="entry name" value="FAD/NAD(P)-binding domain"/>
    <property type="match status" value="1"/>
</dbReference>
<dbReference type="PANTHER" id="PTHR43563:SF14">
    <property type="entry name" value="AMINE OXIDASE"/>
    <property type="match status" value="1"/>
</dbReference>
<protein>
    <recommendedName>
        <fullName evidence="2">Amine oxidase domain-containing protein</fullName>
    </recommendedName>
</protein>
<dbReference type="Pfam" id="PF01593">
    <property type="entry name" value="Amino_oxidase"/>
    <property type="match status" value="1"/>
</dbReference>
<evidence type="ECO:0000313" key="4">
    <source>
        <dbReference type="Proteomes" id="UP000325565"/>
    </source>
</evidence>
<dbReference type="InterPro" id="IPR050703">
    <property type="entry name" value="Flavin_MAO"/>
</dbReference>
<dbReference type="Gene3D" id="3.50.50.60">
    <property type="entry name" value="FAD/NAD(P)-binding domain"/>
    <property type="match status" value="2"/>
</dbReference>
<evidence type="ECO:0000256" key="1">
    <source>
        <dbReference type="ARBA" id="ARBA00005995"/>
    </source>
</evidence>
<dbReference type="AlphaFoldDB" id="A0A5E7RKE5"/>
<feature type="domain" description="Amine oxidase" evidence="2">
    <location>
        <begin position="118"/>
        <end position="360"/>
    </location>
</feature>
<organism evidence="3 4">
    <name type="scientific">Pseudomonas fluorescens</name>
    <dbReference type="NCBI Taxonomy" id="294"/>
    <lineage>
        <taxon>Bacteria</taxon>
        <taxon>Pseudomonadati</taxon>
        <taxon>Pseudomonadota</taxon>
        <taxon>Gammaproteobacteria</taxon>
        <taxon>Pseudomonadales</taxon>
        <taxon>Pseudomonadaceae</taxon>
        <taxon>Pseudomonas</taxon>
    </lineage>
</organism>
<dbReference type="SUPFAM" id="SSF54373">
    <property type="entry name" value="FAD-linked reductases, C-terminal domain"/>
    <property type="match status" value="1"/>
</dbReference>
<dbReference type="Pfam" id="PF13450">
    <property type="entry name" value="NAD_binding_8"/>
    <property type="match status" value="1"/>
</dbReference>
<proteinExistence type="inferred from homology"/>
<gene>
    <name evidence="3" type="ORF">PS922_00869</name>
</gene>
<dbReference type="InterPro" id="IPR036188">
    <property type="entry name" value="FAD/NAD-bd_sf"/>
</dbReference>
<name>A0A5E7RKE5_PSEFL</name>